<feature type="domain" description="6-phospho-N-acetylmuramidase N-terminal" evidence="2">
    <location>
        <begin position="2"/>
        <end position="225"/>
    </location>
</feature>
<gene>
    <name evidence="3" type="ORF">X560_2727</name>
</gene>
<sequence>MLGISIYLQDTERASEIVSTAHDNGFQTIFSSLHIPEESNVDYLARLTELGEAAREKNMQLILDISENALHHIGMQFEQAERIRELGVTGLRIDYGIGADAIALMSKKCAIYLNASTINQDFLNQLTSLGADMSQIEAFHNYYPKPGTGLSEAFFHKKNTFLKSNGLRISAFVPGDAEKRQPLFAGLPTLEKHRNKSPYGAALELIDACVDDLYLGDPAFDTTHLDFWRELALNQTISLQAHLHADTDPEIRLHLINGDQNRMDEARDFIRLENSRLKLSHLAKMPKNTTNRPIGAITIDNQNYGRYAGEINIVKTPLEANENVNVVGFINDAYIDCLPFISGGQKVKLRFC</sequence>
<reference evidence="3 4" key="1">
    <citation type="journal article" date="2015" name="Genome Biol. Evol.">
        <title>Comparative Genomics of Listeria Sensu Lato: Genus-Wide Differences in Evolutionary Dynamics and the Progressive Gain of Complex, Potentially Pathogenicity-Related Traits through Lateral Gene Transfer.</title>
        <authorList>
            <person name="Chiara M."/>
            <person name="Caruso M."/>
            <person name="D'Erchia A.M."/>
            <person name="Manzari C."/>
            <person name="Fraccalvieri R."/>
            <person name="Goffredo E."/>
            <person name="Latorre L."/>
            <person name="Miccolupo A."/>
            <person name="Padalino I."/>
            <person name="Santagada G."/>
            <person name="Chiocco D."/>
            <person name="Pesole G."/>
            <person name="Horner D.S."/>
            <person name="Parisi A."/>
        </authorList>
    </citation>
    <scope>NUCLEOTIDE SEQUENCE [LARGE SCALE GENOMIC DNA]</scope>
    <source>
        <strain evidence="3 4">1991</strain>
    </source>
</reference>
<dbReference type="SUPFAM" id="SSF50891">
    <property type="entry name" value="Cyclophilin-like"/>
    <property type="match status" value="1"/>
</dbReference>
<proteinExistence type="predicted"/>
<name>A0A0J8GA64_9LIST</name>
<feature type="domain" description="6-phospho-N-acetylmuramidase C-terminal" evidence="1">
    <location>
        <begin position="240"/>
        <end position="349"/>
    </location>
</feature>
<dbReference type="PATRIC" id="fig|1430899.3.peg.2779"/>
<dbReference type="InterPro" id="IPR029000">
    <property type="entry name" value="Cyclophilin-like_dom_sf"/>
</dbReference>
<organism evidence="3 4">
    <name type="scientific">Listeria fleischmannii 1991</name>
    <dbReference type="NCBI Taxonomy" id="1430899"/>
    <lineage>
        <taxon>Bacteria</taxon>
        <taxon>Bacillati</taxon>
        <taxon>Bacillota</taxon>
        <taxon>Bacilli</taxon>
        <taxon>Bacillales</taxon>
        <taxon>Listeriaceae</taxon>
        <taxon>Listeria</taxon>
    </lineage>
</organism>
<dbReference type="AlphaFoldDB" id="A0A0J8GA64"/>
<dbReference type="InterPro" id="IPR008589">
    <property type="entry name" value="MupG"/>
</dbReference>
<dbReference type="Proteomes" id="UP000052258">
    <property type="component" value="Unassembled WGS sequence"/>
</dbReference>
<dbReference type="InterPro" id="IPR013785">
    <property type="entry name" value="Aldolase_TIM"/>
</dbReference>
<comment type="caution">
    <text evidence="3">The sequence shown here is derived from an EMBL/GenBank/DDBJ whole genome shotgun (WGS) entry which is preliminary data.</text>
</comment>
<dbReference type="Pfam" id="PF19200">
    <property type="entry name" value="MupG_N"/>
    <property type="match status" value="1"/>
</dbReference>
<dbReference type="EMBL" id="AZHO01000041">
    <property type="protein sequence ID" value="KMT57714.1"/>
    <property type="molecule type" value="Genomic_DNA"/>
</dbReference>
<accession>A0A0J8GA64</accession>
<dbReference type="Pfam" id="PF05913">
    <property type="entry name" value="MupG_C"/>
    <property type="match status" value="1"/>
</dbReference>
<dbReference type="InterPro" id="IPR017853">
    <property type="entry name" value="GH"/>
</dbReference>
<dbReference type="PANTHER" id="PTHR38435">
    <property type="match status" value="1"/>
</dbReference>
<evidence type="ECO:0000313" key="4">
    <source>
        <dbReference type="Proteomes" id="UP000052258"/>
    </source>
</evidence>
<evidence type="ECO:0000313" key="3">
    <source>
        <dbReference type="EMBL" id="KMT57714.1"/>
    </source>
</evidence>
<dbReference type="RefSeq" id="WP_007473059.1">
    <property type="nucleotide sequence ID" value="NZ_KQ130624.1"/>
</dbReference>
<protein>
    <submittedName>
        <fullName evidence="3">Outer surface protein</fullName>
    </submittedName>
</protein>
<keyword evidence="4" id="KW-1185">Reference proteome</keyword>
<evidence type="ECO:0000259" key="1">
    <source>
        <dbReference type="Pfam" id="PF05913"/>
    </source>
</evidence>
<dbReference type="InterPro" id="IPR043797">
    <property type="entry name" value="MupG_N"/>
</dbReference>
<dbReference type="Gene3D" id="3.20.20.70">
    <property type="entry name" value="Aldolase class I"/>
    <property type="match status" value="1"/>
</dbReference>
<evidence type="ECO:0000259" key="2">
    <source>
        <dbReference type="Pfam" id="PF19200"/>
    </source>
</evidence>
<dbReference type="InterPro" id="IPR043894">
    <property type="entry name" value="MupG_C"/>
</dbReference>
<dbReference type="OrthoDB" id="5809921at2"/>
<dbReference type="SUPFAM" id="SSF51445">
    <property type="entry name" value="(Trans)glycosidases"/>
    <property type="match status" value="1"/>
</dbReference>
<dbReference type="PANTHER" id="PTHR38435:SF2">
    <property type="entry name" value="DUF871 DOMAIN-CONTAINING PROTEIN"/>
    <property type="match status" value="1"/>
</dbReference>
<dbReference type="Gene3D" id="2.40.100.10">
    <property type="entry name" value="Cyclophilin-like"/>
    <property type="match status" value="1"/>
</dbReference>